<organism evidence="2 3">
    <name type="scientific">Roseomonas genomospecies 6</name>
    <dbReference type="NCBI Taxonomy" id="214106"/>
    <lineage>
        <taxon>Bacteria</taxon>
        <taxon>Pseudomonadati</taxon>
        <taxon>Pseudomonadota</taxon>
        <taxon>Alphaproteobacteria</taxon>
        <taxon>Acetobacterales</taxon>
        <taxon>Roseomonadaceae</taxon>
        <taxon>Roseomonas</taxon>
    </lineage>
</organism>
<accession>A0A9W7KND3</accession>
<protein>
    <submittedName>
        <fullName evidence="2">Uncharacterized protein</fullName>
    </submittedName>
</protein>
<evidence type="ECO:0000313" key="2">
    <source>
        <dbReference type="EMBL" id="KAA0676135.1"/>
    </source>
</evidence>
<keyword evidence="1" id="KW-0812">Transmembrane</keyword>
<dbReference type="Proteomes" id="UP000480854">
    <property type="component" value="Unassembled WGS sequence"/>
</dbReference>
<dbReference type="RefSeq" id="WP_149472210.1">
    <property type="nucleotide sequence ID" value="NZ_QOKW01000041.1"/>
</dbReference>
<proteinExistence type="predicted"/>
<dbReference type="AlphaFoldDB" id="A0A9W7KND3"/>
<keyword evidence="1" id="KW-0472">Membrane</keyword>
<keyword evidence="3" id="KW-1185">Reference proteome</keyword>
<gene>
    <name evidence="2" type="ORF">DS843_28445</name>
</gene>
<name>A0A9W7KND3_9PROT</name>
<feature type="transmembrane region" description="Helical" evidence="1">
    <location>
        <begin position="39"/>
        <end position="60"/>
    </location>
</feature>
<evidence type="ECO:0000313" key="3">
    <source>
        <dbReference type="Proteomes" id="UP000480854"/>
    </source>
</evidence>
<dbReference type="OrthoDB" id="8005816at2"/>
<reference evidence="2 3" key="1">
    <citation type="submission" date="2018-07" db="EMBL/GenBank/DDBJ databases">
        <title>Genome sequence of Azospirillum sp. ATCC 49961.</title>
        <authorList>
            <person name="Sant'Anna F.H."/>
            <person name="Baldani J.I."/>
            <person name="Zilli J.E."/>
            <person name="Reis V.M."/>
            <person name="Hartmann A."/>
            <person name="Cruz L."/>
            <person name="de Souza E.M."/>
            <person name="de Oliveira Pedrosa F."/>
            <person name="Passaglia L.M.P."/>
        </authorList>
    </citation>
    <scope>NUCLEOTIDE SEQUENCE [LARGE SCALE GENOMIC DNA]</scope>
    <source>
        <strain evidence="2 3">ATCC 49961</strain>
    </source>
</reference>
<sequence length="435" mass="47573">MTDTVLQDATLTGAFVPAPDAQPPKPRHVGHFFAIDARAWVLACALGLNAAVAYLVLAAFSRRDNRTTCAGVEAVKKYARVGWSRAAKAVDLIETAGLVSTPDRPKLLRMLTPAHTIPECEGYPPEPLTEHERRLYDWLAPGGSWLPSRACPELGGCRPRTLIRGIVDKGWARALGGHTYAPVVYDPAAAALPAWIWLPRSLVVGAGGDTPPIVKLRQAQSVGLLRLFVQLYGVQDLAEDGGLPWTFVRCRHTKVRVGERGRYNVVAFGNPEPEFRLTHPLVQTHANARPENPTAGLAEFKEQLNRLIDMGLVEVVDHLVESLSGEAEILHPCPRANGNVLERKVAQAADAAARALVPAPRIAAAVRPLGASYTLVPVPSALEQVELLGILRLRYRAWTRRTAAWSANTKERCQTHLQQYERMLAMARRGHPTTP</sequence>
<evidence type="ECO:0000256" key="1">
    <source>
        <dbReference type="SAM" id="Phobius"/>
    </source>
</evidence>
<comment type="caution">
    <text evidence="2">The sequence shown here is derived from an EMBL/GenBank/DDBJ whole genome shotgun (WGS) entry which is preliminary data.</text>
</comment>
<dbReference type="EMBL" id="QOKW01000041">
    <property type="protein sequence ID" value="KAA0676135.1"/>
    <property type="molecule type" value="Genomic_DNA"/>
</dbReference>
<keyword evidence="1" id="KW-1133">Transmembrane helix</keyword>